<feature type="transmembrane region" description="Helical" evidence="1">
    <location>
        <begin position="29"/>
        <end position="50"/>
    </location>
</feature>
<keyword evidence="3" id="KW-1185">Reference proteome</keyword>
<name>A0A1Z4C4S8_9GAMM</name>
<protein>
    <submittedName>
        <fullName evidence="2">Uncharacterized protein</fullName>
    </submittedName>
</protein>
<evidence type="ECO:0000256" key="1">
    <source>
        <dbReference type="SAM" id="Phobius"/>
    </source>
</evidence>
<organism evidence="2 3">
    <name type="scientific">Methylovulum psychrotolerans</name>
    <dbReference type="NCBI Taxonomy" id="1704499"/>
    <lineage>
        <taxon>Bacteria</taxon>
        <taxon>Pseudomonadati</taxon>
        <taxon>Pseudomonadota</taxon>
        <taxon>Gammaproteobacteria</taxon>
        <taxon>Methylococcales</taxon>
        <taxon>Methylococcaceae</taxon>
        <taxon>Methylovulum</taxon>
    </lineage>
</organism>
<dbReference type="KEGG" id="mpsy:CEK71_22160"/>
<keyword evidence="1" id="KW-1133">Transmembrane helix</keyword>
<accession>A0A1Z4C4S8</accession>
<dbReference type="AlphaFoldDB" id="A0A1Z4C4S8"/>
<dbReference type="Proteomes" id="UP000197019">
    <property type="component" value="Chromosome"/>
</dbReference>
<keyword evidence="1" id="KW-0472">Membrane</keyword>
<evidence type="ECO:0000313" key="2">
    <source>
        <dbReference type="EMBL" id="ASF48542.1"/>
    </source>
</evidence>
<dbReference type="EMBL" id="CP022129">
    <property type="protein sequence ID" value="ASF48542.1"/>
    <property type="molecule type" value="Genomic_DNA"/>
</dbReference>
<sequence length="189" mass="20952">MTKTYETVSLSEVGFDSDPLIVRYSRLAWLYPPVLFTVMAVGITLAVVVVNQSPMALAYLGGAIAFSYFIFSNTLKTGALVFAANGQGIYYPIYNQKDQFVFLSWDAIKEIAVYTDEAGKALEITTNFESYTRLPKPCNGHCSLKRDSLFTAKPNGVTTVELYVKTGRQRTSDIMKAIDKLSLSKIKIS</sequence>
<reference evidence="2 3" key="1">
    <citation type="submission" date="2017-06" db="EMBL/GenBank/DDBJ databases">
        <title>Genome Sequencing of the methanotroph Methylovulum psychrotolerants str. HV10-M2 isolated from a high-altitude environment.</title>
        <authorList>
            <person name="Mateos-Rivera A."/>
        </authorList>
    </citation>
    <scope>NUCLEOTIDE SEQUENCE [LARGE SCALE GENOMIC DNA]</scope>
    <source>
        <strain evidence="2 3">HV10_M2</strain>
    </source>
</reference>
<gene>
    <name evidence="2" type="ORF">CEK71_22160</name>
</gene>
<dbReference type="RefSeq" id="WP_088621404.1">
    <property type="nucleotide sequence ID" value="NZ_CP022129.1"/>
</dbReference>
<evidence type="ECO:0000313" key="3">
    <source>
        <dbReference type="Proteomes" id="UP000197019"/>
    </source>
</evidence>
<feature type="transmembrane region" description="Helical" evidence="1">
    <location>
        <begin position="56"/>
        <end position="75"/>
    </location>
</feature>
<keyword evidence="1" id="KW-0812">Transmembrane</keyword>
<proteinExistence type="predicted"/>